<evidence type="ECO:0000313" key="10">
    <source>
        <dbReference type="EMBL" id="CAB3368424.1"/>
    </source>
</evidence>
<dbReference type="Proteomes" id="UP000494165">
    <property type="component" value="Unassembled WGS sequence"/>
</dbReference>
<proteinExistence type="predicted"/>
<dbReference type="GO" id="GO:0046856">
    <property type="term" value="P:phosphatidylinositol dephosphorylation"/>
    <property type="evidence" value="ECO:0007669"/>
    <property type="project" value="InterPro"/>
</dbReference>
<evidence type="ECO:0000256" key="3">
    <source>
        <dbReference type="ARBA" id="ARBA00022801"/>
    </source>
</evidence>
<gene>
    <name evidence="10" type="ORF">CLODIP_2_CD06814</name>
</gene>
<feature type="domain" description="Inositol polyphosphate-related phosphatase" evidence="9">
    <location>
        <begin position="275"/>
        <end position="574"/>
    </location>
</feature>
<dbReference type="GO" id="GO:0004439">
    <property type="term" value="F:phosphatidylinositol-4,5-bisphosphate 5-phosphatase activity"/>
    <property type="evidence" value="ECO:0007669"/>
    <property type="project" value="UniProtKB-EC"/>
</dbReference>
<evidence type="ECO:0000313" key="11">
    <source>
        <dbReference type="Proteomes" id="UP000494165"/>
    </source>
</evidence>
<accession>A0A8S1CDU0</accession>
<dbReference type="FunFam" id="3.60.10.10:FF:000039">
    <property type="entry name" value="72 kDa inositol polyphosphate 5-phosphatase"/>
    <property type="match status" value="1"/>
</dbReference>
<dbReference type="PANTHER" id="PTHR47039:SF1">
    <property type="entry name" value="INOSITOL POLYPHOSPHATE 5-PHOSPHATASE E"/>
    <property type="match status" value="1"/>
</dbReference>
<feature type="compositionally biased region" description="Low complexity" evidence="7">
    <location>
        <begin position="131"/>
        <end position="163"/>
    </location>
</feature>
<keyword evidence="8" id="KW-1133">Transmembrane helix</keyword>
<evidence type="ECO:0000256" key="2">
    <source>
        <dbReference type="ARBA" id="ARBA00013044"/>
    </source>
</evidence>
<reference evidence="10 11" key="1">
    <citation type="submission" date="2020-04" db="EMBL/GenBank/DDBJ databases">
        <authorList>
            <person name="Alioto T."/>
            <person name="Alioto T."/>
            <person name="Gomez Garrido J."/>
        </authorList>
    </citation>
    <scope>NUCLEOTIDE SEQUENCE [LARGE SCALE GENOMIC DNA]</scope>
</reference>
<comment type="caution">
    <text evidence="10">The sequence shown here is derived from an EMBL/GenBank/DDBJ whole genome shotgun (WGS) entry which is preliminary data.</text>
</comment>
<keyword evidence="11" id="KW-1185">Reference proteome</keyword>
<evidence type="ECO:0000259" key="9">
    <source>
        <dbReference type="SMART" id="SM00128"/>
    </source>
</evidence>
<dbReference type="PANTHER" id="PTHR47039">
    <property type="entry name" value="INOSITOL POLYPHOSPHATE 5-PHOSPHATASE E"/>
    <property type="match status" value="1"/>
</dbReference>
<dbReference type="SMART" id="SM00128">
    <property type="entry name" value="IPPc"/>
    <property type="match status" value="1"/>
</dbReference>
<evidence type="ECO:0000256" key="5">
    <source>
        <dbReference type="ARBA" id="ARBA00023273"/>
    </source>
</evidence>
<dbReference type="InterPro" id="IPR000300">
    <property type="entry name" value="IPPc"/>
</dbReference>
<comment type="subcellular location">
    <subcellularLocation>
        <location evidence="1">Cell projection</location>
        <location evidence="1">Cilium</location>
    </subcellularLocation>
</comment>
<dbReference type="EC" id="3.1.3.36" evidence="2"/>
<dbReference type="InterPro" id="IPR036691">
    <property type="entry name" value="Endo/exonu/phosph_ase_sf"/>
</dbReference>
<dbReference type="AlphaFoldDB" id="A0A8S1CDU0"/>
<keyword evidence="4" id="KW-0443">Lipid metabolism</keyword>
<dbReference type="OrthoDB" id="2248459at2759"/>
<name>A0A8S1CDU0_9INSE</name>
<feature type="compositionally biased region" description="Polar residues" evidence="7">
    <location>
        <begin position="188"/>
        <end position="211"/>
    </location>
</feature>
<dbReference type="GO" id="GO:0005929">
    <property type="term" value="C:cilium"/>
    <property type="evidence" value="ECO:0007669"/>
    <property type="project" value="UniProtKB-SubCell"/>
</dbReference>
<evidence type="ECO:0000256" key="8">
    <source>
        <dbReference type="SAM" id="Phobius"/>
    </source>
</evidence>
<dbReference type="SUPFAM" id="SSF56219">
    <property type="entry name" value="DNase I-like"/>
    <property type="match status" value="1"/>
</dbReference>
<keyword evidence="5" id="KW-0966">Cell projection</keyword>
<dbReference type="Gene3D" id="3.60.10.10">
    <property type="entry name" value="Endonuclease/exonuclease/phosphatase"/>
    <property type="match status" value="1"/>
</dbReference>
<keyword evidence="3" id="KW-0378">Hydrolase</keyword>
<feature type="compositionally biased region" description="Basic and acidic residues" evidence="7">
    <location>
        <begin position="171"/>
        <end position="185"/>
    </location>
</feature>
<organism evidence="10 11">
    <name type="scientific">Cloeon dipterum</name>
    <dbReference type="NCBI Taxonomy" id="197152"/>
    <lineage>
        <taxon>Eukaryota</taxon>
        <taxon>Metazoa</taxon>
        <taxon>Ecdysozoa</taxon>
        <taxon>Arthropoda</taxon>
        <taxon>Hexapoda</taxon>
        <taxon>Insecta</taxon>
        <taxon>Pterygota</taxon>
        <taxon>Palaeoptera</taxon>
        <taxon>Ephemeroptera</taxon>
        <taxon>Pisciforma</taxon>
        <taxon>Baetidae</taxon>
        <taxon>Cloeon</taxon>
    </lineage>
</organism>
<feature type="transmembrane region" description="Helical" evidence="8">
    <location>
        <begin position="382"/>
        <end position="404"/>
    </location>
</feature>
<evidence type="ECO:0000256" key="1">
    <source>
        <dbReference type="ARBA" id="ARBA00004138"/>
    </source>
</evidence>
<feature type="region of interest" description="Disordered" evidence="7">
    <location>
        <begin position="1"/>
        <end position="93"/>
    </location>
</feature>
<dbReference type="EMBL" id="CADEPI010000037">
    <property type="protein sequence ID" value="CAB3368424.1"/>
    <property type="molecule type" value="Genomic_DNA"/>
</dbReference>
<keyword evidence="8" id="KW-0812">Transmembrane</keyword>
<dbReference type="Pfam" id="PF22669">
    <property type="entry name" value="Exo_endo_phos2"/>
    <property type="match status" value="1"/>
</dbReference>
<sequence length="613" mass="68745">MSIRAENAKMSFRSKEPYNFLRTKSKKSKAEKSSEAKQCSSSEKSKSSKADFMDHDFALYGRSGRRNTLPNLFPEGENLQSMMAKGKQKSQEDLTLPAIGKGSCRDEQPLPFLDSLIKRKNKLRQSFHGTLSSSLPSSNKLLMRHGTSGKNKKGSSSSSQPSSCENSPFMKRVESTGRFRRKDAEGSLDSNPSLPSTPNTETVETASISKSMTDESSDEPGGATMEGLARQALLAARVFHLIPVEKARERNFLQGRIASVSLMGKLELDKVLPQRELSIFIATWNMNGQQPPKDLNDLFLPADLEHVPDILVVGTQESYPDRTEWEVQIQETLGPSHVLFHSAVFGVLHICVFMRRDLIWFCSIPEEANVSTRTAAAFRTKGAVAIGFMLFGTSFLFICSHLTAHADKVKERVHDARRIIGSLELPKALPLRTKSKDATQNYDYVIWSGDLNFRLDQSREDVVQWACNDQAFPAEVPLILNGDQLRQVMEEGSAFNDFQEGPIHFPPTYKYDPGTDHFDTSSKRRTPAYTDRILFRSRLMHELKCKMYSSAHQVLTSDHKPVWALFSAKIRPGKDSVPLAGGQFNREVYMEGMKRRAAAMERRKGSSLICSVQ</sequence>
<protein>
    <recommendedName>
        <fullName evidence="2">phosphoinositide 5-phosphatase</fullName>
        <ecNumber evidence="2">3.1.3.36</ecNumber>
    </recommendedName>
    <alternativeName>
        <fullName evidence="6">Phosphatidylinositol 4,5-bisphosphate 5-phosphatase</fullName>
    </alternativeName>
</protein>
<evidence type="ECO:0000256" key="6">
    <source>
        <dbReference type="ARBA" id="ARBA00075837"/>
    </source>
</evidence>
<evidence type="ECO:0000256" key="4">
    <source>
        <dbReference type="ARBA" id="ARBA00023098"/>
    </source>
</evidence>
<evidence type="ECO:0000256" key="7">
    <source>
        <dbReference type="SAM" id="MobiDB-lite"/>
    </source>
</evidence>
<feature type="compositionally biased region" description="Basic and acidic residues" evidence="7">
    <location>
        <begin position="43"/>
        <end position="57"/>
    </location>
</feature>
<dbReference type="InterPro" id="IPR053321">
    <property type="entry name" value="IPP-5-Phosphatase_Type_IV"/>
</dbReference>
<keyword evidence="8" id="KW-0472">Membrane</keyword>
<feature type="region of interest" description="Disordered" evidence="7">
    <location>
        <begin position="128"/>
        <end position="223"/>
    </location>
</feature>